<dbReference type="EMBL" id="CP001154">
    <property type="protein sequence ID" value="ACO75460.1"/>
    <property type="molecule type" value="Genomic_DNA"/>
</dbReference>
<gene>
    <name evidence="1" type="ordered locus">LHK_02478</name>
</gene>
<dbReference type="KEGG" id="lhk:LHK_02478"/>
<protein>
    <submittedName>
        <fullName evidence="1">Uncharacterized protein</fullName>
    </submittedName>
</protein>
<evidence type="ECO:0000313" key="1">
    <source>
        <dbReference type="EMBL" id="ACO75460.1"/>
    </source>
</evidence>
<evidence type="ECO:0000313" key="2">
    <source>
        <dbReference type="Proteomes" id="UP000002010"/>
    </source>
</evidence>
<accession>C1DBQ7</accession>
<keyword evidence="2" id="KW-1185">Reference proteome</keyword>
<dbReference type="AlphaFoldDB" id="C1DBQ7"/>
<dbReference type="Proteomes" id="UP000002010">
    <property type="component" value="Chromosome"/>
</dbReference>
<organism evidence="1 2">
    <name type="scientific">Laribacter hongkongensis (strain HLHK9)</name>
    <dbReference type="NCBI Taxonomy" id="557598"/>
    <lineage>
        <taxon>Bacteria</taxon>
        <taxon>Pseudomonadati</taxon>
        <taxon>Pseudomonadota</taxon>
        <taxon>Betaproteobacteria</taxon>
        <taxon>Neisseriales</taxon>
        <taxon>Aquaspirillaceae</taxon>
        <taxon>Laribacter</taxon>
    </lineage>
</organism>
<dbReference type="HOGENOM" id="CLU_3345230_0_0_4"/>
<reference evidence="1 2" key="1">
    <citation type="journal article" date="2009" name="PLoS Genet.">
        <title>The complete genome and proteome of Laribacter hongkongensis reveal potential mechanisms for adaptations to different temperatures and habitats.</title>
        <authorList>
            <person name="Woo P.C."/>
            <person name="Lau S.K."/>
            <person name="Tse H."/>
            <person name="Teng J.L."/>
            <person name="Curreem S.O."/>
            <person name="Tsang A.K."/>
            <person name="Fan R.Y."/>
            <person name="Wong G.K."/>
            <person name="Huang Y."/>
            <person name="Loman N.J."/>
            <person name="Snyder L.A."/>
            <person name="Cai J.J."/>
            <person name="Huang J.D."/>
            <person name="Mak W."/>
            <person name="Pallen M.J."/>
            <person name="Lok S."/>
            <person name="Yuen K.Y."/>
        </authorList>
    </citation>
    <scope>NUCLEOTIDE SEQUENCE [LARGE SCALE GENOMIC DNA]</scope>
    <source>
        <strain evidence="1 2">HLHK9</strain>
    </source>
</reference>
<sequence length="37" mass="4195">MVWARHPASVKALTAFNIQHDIQISFEPAPDKGFSHF</sequence>
<proteinExistence type="predicted"/>
<name>C1DBQ7_LARHH</name>